<dbReference type="STRING" id="336988.NT96_03585"/>
<name>G9WIR5_9LACO</name>
<dbReference type="PANTHER" id="PTHR35333:SF3">
    <property type="entry name" value="BETA-LACTAMASE-TYPE TRANSPEPTIDASE FOLD CONTAINING PROTEIN"/>
    <property type="match status" value="1"/>
</dbReference>
<dbReference type="InterPro" id="IPR012338">
    <property type="entry name" value="Beta-lactam/transpept-like"/>
</dbReference>
<dbReference type="AlphaFoldDB" id="G9WIR5"/>
<dbReference type="GO" id="GO:0046677">
    <property type="term" value="P:response to antibiotic"/>
    <property type="evidence" value="ECO:0007669"/>
    <property type="project" value="InterPro"/>
</dbReference>
<sequence>MIAMKKKWLVICSAVLLAGAFIYVANNSQILGKTRRTRPARRFILSQSWAQRAYARVTARKQAAKRLAAATAAAANDPMLTQADFTSRINALIGQTRVDVSVLDTQTGRQLTFQNGGSNFWQASSIKAAILTMLVEDDGPLSGNLDKTAQAMIRFSDNDAATSLFYRVGGFRALMAFWAKLGMTGTVANYSGFGLSSTTAADQIKLLQYIKKMPAVDQAYILNVMAGIVPGQRFGIGTMPDPAFKNGWLNNAQDRWYVNSIGFADKERYLVAILTENNLDQASGQQLTSRIADSILKK</sequence>
<dbReference type="SUPFAM" id="SSF56601">
    <property type="entry name" value="beta-lactamase/transpeptidase-like"/>
    <property type="match status" value="1"/>
</dbReference>
<keyword evidence="3" id="KW-1185">Reference proteome</keyword>
<feature type="domain" description="Beta-lactamase class A catalytic" evidence="1">
    <location>
        <begin position="145"/>
        <end position="275"/>
    </location>
</feature>
<reference evidence="2 3" key="1">
    <citation type="journal article" date="2012" name="PLoS ONE">
        <title>Functional divergence in the genus oenococcus as predicted by genome sequencing of the newly-described species, Oenococcus kitaharae.</title>
        <authorList>
            <person name="Borneman A.R."/>
            <person name="McCarthy J.M."/>
            <person name="Chambers P.J."/>
            <person name="Bartowsky E.J."/>
        </authorList>
    </citation>
    <scope>NUCLEOTIDE SEQUENCE [LARGE SCALE GENOMIC DNA]</scope>
    <source>
        <strain evidence="3">DSM17330</strain>
    </source>
</reference>
<dbReference type="eggNOG" id="COG2367">
    <property type="taxonomic scope" value="Bacteria"/>
</dbReference>
<accession>G9WIR5</accession>
<dbReference type="Pfam" id="PF13354">
    <property type="entry name" value="Beta-lactamase2"/>
    <property type="match status" value="1"/>
</dbReference>
<evidence type="ECO:0000313" key="2">
    <source>
        <dbReference type="EMBL" id="EHN58204.1"/>
    </source>
</evidence>
<comment type="caution">
    <text evidence="2">The sequence shown here is derived from an EMBL/GenBank/DDBJ whole genome shotgun (WGS) entry which is preliminary data.</text>
</comment>
<dbReference type="PANTHER" id="PTHR35333">
    <property type="entry name" value="BETA-LACTAMASE"/>
    <property type="match status" value="1"/>
</dbReference>
<protein>
    <submittedName>
        <fullName evidence="2">Beta-lactamase class A</fullName>
    </submittedName>
</protein>
<dbReference type="InterPro" id="IPR045155">
    <property type="entry name" value="Beta-lactam_cat"/>
</dbReference>
<organism evidence="2 3">
    <name type="scientific">Oenococcus kitaharae DSM 17330</name>
    <dbReference type="NCBI Taxonomy" id="1045004"/>
    <lineage>
        <taxon>Bacteria</taxon>
        <taxon>Bacillati</taxon>
        <taxon>Bacillota</taxon>
        <taxon>Bacilli</taxon>
        <taxon>Lactobacillales</taxon>
        <taxon>Lactobacillaceae</taxon>
        <taxon>Oenococcus</taxon>
    </lineage>
</organism>
<gene>
    <name evidence="2" type="ORF">OKIT_0075</name>
</gene>
<evidence type="ECO:0000259" key="1">
    <source>
        <dbReference type="Pfam" id="PF13354"/>
    </source>
</evidence>
<proteinExistence type="predicted"/>
<evidence type="ECO:0000313" key="3">
    <source>
        <dbReference type="Proteomes" id="UP000004959"/>
    </source>
</evidence>
<dbReference type="InterPro" id="IPR000871">
    <property type="entry name" value="Beta-lactam_class-A"/>
</dbReference>
<dbReference type="Gene3D" id="3.40.710.10">
    <property type="entry name" value="DD-peptidase/beta-lactamase superfamily"/>
    <property type="match status" value="1"/>
</dbReference>
<dbReference type="PATRIC" id="fig|1045004.4.peg.76"/>
<dbReference type="GO" id="GO:0030655">
    <property type="term" value="P:beta-lactam antibiotic catabolic process"/>
    <property type="evidence" value="ECO:0007669"/>
    <property type="project" value="InterPro"/>
</dbReference>
<dbReference type="HOGENOM" id="CLU_050510_1_1_9"/>
<dbReference type="GO" id="GO:0008800">
    <property type="term" value="F:beta-lactamase activity"/>
    <property type="evidence" value="ECO:0007669"/>
    <property type="project" value="InterPro"/>
</dbReference>
<dbReference type="Proteomes" id="UP000004959">
    <property type="component" value="Chromosome"/>
</dbReference>
<dbReference type="EMBL" id="AFVZ01000001">
    <property type="protein sequence ID" value="EHN58204.1"/>
    <property type="molecule type" value="Genomic_DNA"/>
</dbReference>